<evidence type="ECO:0000256" key="3">
    <source>
        <dbReference type="ARBA" id="ARBA00023163"/>
    </source>
</evidence>
<feature type="domain" description="HTH gntR-type" evidence="4">
    <location>
        <begin position="5"/>
        <end position="72"/>
    </location>
</feature>
<proteinExistence type="predicted"/>
<dbReference type="InterPro" id="IPR011711">
    <property type="entry name" value="GntR_C"/>
</dbReference>
<feature type="domain" description="HTH gntR-type" evidence="4">
    <location>
        <begin position="85"/>
        <end position="152"/>
    </location>
</feature>
<evidence type="ECO:0000313" key="6">
    <source>
        <dbReference type="Proteomes" id="UP000294656"/>
    </source>
</evidence>
<dbReference type="RefSeq" id="WP_133504908.1">
    <property type="nucleotide sequence ID" value="NZ_SNXC01000015.1"/>
</dbReference>
<dbReference type="PANTHER" id="PTHR43537">
    <property type="entry name" value="TRANSCRIPTIONAL REGULATOR, GNTR FAMILY"/>
    <property type="match status" value="1"/>
</dbReference>
<dbReference type="InterPro" id="IPR036388">
    <property type="entry name" value="WH-like_DNA-bd_sf"/>
</dbReference>
<organism evidence="5 6">
    <name type="scientific">Marinomonas balearica</name>
    <dbReference type="NCBI Taxonomy" id="491947"/>
    <lineage>
        <taxon>Bacteria</taxon>
        <taxon>Pseudomonadati</taxon>
        <taxon>Pseudomonadota</taxon>
        <taxon>Gammaproteobacteria</taxon>
        <taxon>Oceanospirillales</taxon>
        <taxon>Oceanospirillaceae</taxon>
        <taxon>Marinomonas</taxon>
    </lineage>
</organism>
<keyword evidence="6" id="KW-1185">Reference proteome</keyword>
<dbReference type="SMART" id="SM00345">
    <property type="entry name" value="HTH_GNTR"/>
    <property type="match status" value="2"/>
</dbReference>
<evidence type="ECO:0000256" key="1">
    <source>
        <dbReference type="ARBA" id="ARBA00023015"/>
    </source>
</evidence>
<dbReference type="PROSITE" id="PS50949">
    <property type="entry name" value="HTH_GNTR"/>
    <property type="match status" value="2"/>
</dbReference>
<dbReference type="OrthoDB" id="9799812at2"/>
<gene>
    <name evidence="5" type="ORF">DFP79_3199</name>
</gene>
<keyword evidence="1" id="KW-0805">Transcription regulation</keyword>
<dbReference type="InterPro" id="IPR000524">
    <property type="entry name" value="Tscrpt_reg_HTH_GntR"/>
</dbReference>
<dbReference type="EMBL" id="SNXC01000015">
    <property type="protein sequence ID" value="TDO95841.1"/>
    <property type="molecule type" value="Genomic_DNA"/>
</dbReference>
<dbReference type="AlphaFoldDB" id="A0A4R6M3I6"/>
<keyword evidence="3" id="KW-0804">Transcription</keyword>
<dbReference type="PRINTS" id="PR00035">
    <property type="entry name" value="HTHGNTR"/>
</dbReference>
<dbReference type="InterPro" id="IPR008920">
    <property type="entry name" value="TF_FadR/GntR_C"/>
</dbReference>
<dbReference type="Gene3D" id="1.10.10.10">
    <property type="entry name" value="Winged helix-like DNA-binding domain superfamily/Winged helix DNA-binding domain"/>
    <property type="match status" value="2"/>
</dbReference>
<protein>
    <submittedName>
        <fullName evidence="5">GntR family transcriptional regulator</fullName>
    </submittedName>
</protein>
<sequence length="298" mass="35128">MSRKNVVFQKLVNTLLEHVKNHCKTGDYLPSDVSLATQFNVSRTTVRKAIEHLESLDLVRKMDAQKTLLAMPEAHHFFDVSQHSKPKEKLVEEHFISLIQSGKLKPGDKFSELELARQSDTSTVAVREFLIRFSRFGLIEKNPRSQWKMKNFDEAFVDQLYEVRHLFEMHSLSNFLQLPEDSDYWQELNALFIEHKQLSLKMDTDYEDFPRLDHKFHGLLQKAHPNQFINEFYDIISFVFHYHYQWDRSTERERNALAVQEHINIIGKMLMKDYHGATLALEKHLNTAKQSLKKTAIL</sequence>
<dbReference type="Proteomes" id="UP000294656">
    <property type="component" value="Unassembled WGS sequence"/>
</dbReference>
<dbReference type="SUPFAM" id="SSF46785">
    <property type="entry name" value="Winged helix' DNA-binding domain"/>
    <property type="match status" value="2"/>
</dbReference>
<dbReference type="Pfam" id="PF00392">
    <property type="entry name" value="GntR"/>
    <property type="match status" value="1"/>
</dbReference>
<name>A0A4R6M3I6_9GAMM</name>
<dbReference type="PANTHER" id="PTHR43537:SF51">
    <property type="entry name" value="HTH-TYPE TRANSCRIPTIONAL REGULATOR LGOR-RELATED"/>
    <property type="match status" value="1"/>
</dbReference>
<dbReference type="InterPro" id="IPR036390">
    <property type="entry name" value="WH_DNA-bd_sf"/>
</dbReference>
<comment type="caution">
    <text evidence="5">The sequence shown here is derived from an EMBL/GenBank/DDBJ whole genome shotgun (WGS) entry which is preliminary data.</text>
</comment>
<accession>A0A4R6M3I6</accession>
<dbReference type="Gene3D" id="1.20.120.530">
    <property type="entry name" value="GntR ligand-binding domain-like"/>
    <property type="match status" value="1"/>
</dbReference>
<dbReference type="GO" id="GO:0003700">
    <property type="term" value="F:DNA-binding transcription factor activity"/>
    <property type="evidence" value="ECO:0007669"/>
    <property type="project" value="InterPro"/>
</dbReference>
<dbReference type="GO" id="GO:0003677">
    <property type="term" value="F:DNA binding"/>
    <property type="evidence" value="ECO:0007669"/>
    <property type="project" value="UniProtKB-KW"/>
</dbReference>
<dbReference type="SUPFAM" id="SSF48008">
    <property type="entry name" value="GntR ligand-binding domain-like"/>
    <property type="match status" value="1"/>
</dbReference>
<evidence type="ECO:0000256" key="2">
    <source>
        <dbReference type="ARBA" id="ARBA00023125"/>
    </source>
</evidence>
<reference evidence="5 6" key="1">
    <citation type="submission" date="2019-03" db="EMBL/GenBank/DDBJ databases">
        <title>Genomic Encyclopedia of Type Strains, Phase III (KMG-III): the genomes of soil and plant-associated and newly described type strains.</title>
        <authorList>
            <person name="Whitman W."/>
        </authorList>
    </citation>
    <scope>NUCLEOTIDE SEQUENCE [LARGE SCALE GENOMIC DNA]</scope>
    <source>
        <strain evidence="5 6">CECT 7378</strain>
    </source>
</reference>
<evidence type="ECO:0000259" key="4">
    <source>
        <dbReference type="PROSITE" id="PS50949"/>
    </source>
</evidence>
<keyword evidence="2" id="KW-0238">DNA-binding</keyword>
<evidence type="ECO:0000313" key="5">
    <source>
        <dbReference type="EMBL" id="TDO95841.1"/>
    </source>
</evidence>
<dbReference type="Pfam" id="PF07729">
    <property type="entry name" value="FCD"/>
    <property type="match status" value="1"/>
</dbReference>
<dbReference type="SMART" id="SM00895">
    <property type="entry name" value="FCD"/>
    <property type="match status" value="1"/>
</dbReference>